<gene>
    <name evidence="6" type="ORF">EU507_16245</name>
</gene>
<dbReference type="GO" id="GO:0009307">
    <property type="term" value="P:DNA restriction-modification system"/>
    <property type="evidence" value="ECO:0007669"/>
    <property type="project" value="UniProtKB-KW"/>
</dbReference>
<comment type="similarity">
    <text evidence="1">Belongs to the type-I restriction system S methylase family.</text>
</comment>
<dbReference type="GO" id="GO:0003677">
    <property type="term" value="F:DNA binding"/>
    <property type="evidence" value="ECO:0007669"/>
    <property type="project" value="UniProtKB-KW"/>
</dbReference>
<feature type="domain" description="Type I restriction modification DNA specificity" evidence="5">
    <location>
        <begin position="104"/>
        <end position="244"/>
    </location>
</feature>
<evidence type="ECO:0000256" key="1">
    <source>
        <dbReference type="ARBA" id="ARBA00010923"/>
    </source>
</evidence>
<dbReference type="SUPFAM" id="SSF116734">
    <property type="entry name" value="DNA methylase specificity domain"/>
    <property type="match status" value="2"/>
</dbReference>
<evidence type="ECO:0000256" key="2">
    <source>
        <dbReference type="ARBA" id="ARBA00022747"/>
    </source>
</evidence>
<dbReference type="InterPro" id="IPR000055">
    <property type="entry name" value="Restrct_endonuc_typeI_TRD"/>
</dbReference>
<dbReference type="Pfam" id="PF01420">
    <property type="entry name" value="Methylase_S"/>
    <property type="match status" value="2"/>
</dbReference>
<dbReference type="PANTHER" id="PTHR43140">
    <property type="entry name" value="TYPE-1 RESTRICTION ENZYME ECOKI SPECIFICITY PROTEIN"/>
    <property type="match status" value="1"/>
</dbReference>
<dbReference type="RefSeq" id="WP_130017141.1">
    <property type="nucleotide sequence ID" value="NZ_CP086563.1"/>
</dbReference>
<evidence type="ECO:0000313" key="6">
    <source>
        <dbReference type="EMBL" id="RYU28944.1"/>
    </source>
</evidence>
<keyword evidence="6" id="KW-0255">Endonuclease</keyword>
<evidence type="ECO:0000256" key="3">
    <source>
        <dbReference type="ARBA" id="ARBA00023125"/>
    </source>
</evidence>
<dbReference type="Gene3D" id="3.90.220.20">
    <property type="entry name" value="DNA methylase specificity domains"/>
    <property type="match status" value="2"/>
</dbReference>
<dbReference type="PANTHER" id="PTHR43140:SF1">
    <property type="entry name" value="TYPE I RESTRICTION ENZYME ECOKI SPECIFICITY SUBUNIT"/>
    <property type="match status" value="1"/>
</dbReference>
<accession>A0A8B3RP90</accession>
<keyword evidence="3" id="KW-0238">DNA-binding</keyword>
<feature type="domain" description="Type I restriction modification DNA specificity" evidence="5">
    <location>
        <begin position="320"/>
        <end position="468"/>
    </location>
</feature>
<keyword evidence="2" id="KW-0680">Restriction system</keyword>
<comment type="subunit">
    <text evidence="4">The methyltransferase is composed of M and S polypeptides.</text>
</comment>
<dbReference type="Proteomes" id="UP000292223">
    <property type="component" value="Unassembled WGS sequence"/>
</dbReference>
<sequence length="481" mass="54144">MIDTKALREKILDLAMRGKLVPQDPNDEPASELLKRIKAEKEELIKQKKIKRDKNETEIFRGDDGLHYEKFTDGTVKEIEVPYELPVGWEWARIASATKNITAGGDKPKEVSSEKTNDFQIPIYSNGIKDNGLYGWAKEAKVFEPSVTVSARGTIGFTAIRNHPFVPIVRLISVTPLEKTVDVSFLKYMLSHLIPTGEGTSIPQLTVPGLKPFLIALPPYHEQLKIVQSIKSYLKLIDEIDNNQLELNNITVQLKQKVLDVAMQGKLVPQDPNDEPASVLLEKIRAEKLKLFEEGKLKKKDLVETEIVKGDDNAYYEKLPVGWVKTSLGNIVYLLSGRDLATADYSDSLTTGIPYITGASNFNNGIIQTSRFTEVPQVISEKDDLLITVKGTVGELAFNPFNEAHIARQIMAARPYQLDKEFLMVYLESRIDNMKSQAQSMIPGISRDVLLKMPVDLPPKNEQHRITSQIRKTLQEFDTIC</sequence>
<proteinExistence type="inferred from homology"/>
<keyword evidence="6" id="KW-0378">Hydrolase</keyword>
<dbReference type="GO" id="GO:0004519">
    <property type="term" value="F:endonuclease activity"/>
    <property type="evidence" value="ECO:0007669"/>
    <property type="project" value="UniProtKB-KW"/>
</dbReference>
<comment type="caution">
    <text evidence="6">The sequence shown here is derived from an EMBL/GenBank/DDBJ whole genome shotgun (WGS) entry which is preliminary data.</text>
</comment>
<keyword evidence="6" id="KW-0540">Nuclease</keyword>
<dbReference type="InterPro" id="IPR044946">
    <property type="entry name" value="Restrct_endonuc_typeI_TRD_sf"/>
</dbReference>
<organism evidence="6 7">
    <name type="scientific">Enterococcus faecalis</name>
    <name type="common">Streptococcus faecalis</name>
    <dbReference type="NCBI Taxonomy" id="1351"/>
    <lineage>
        <taxon>Bacteria</taxon>
        <taxon>Bacillati</taxon>
        <taxon>Bacillota</taxon>
        <taxon>Bacilli</taxon>
        <taxon>Lactobacillales</taxon>
        <taxon>Enterococcaceae</taxon>
        <taxon>Enterococcus</taxon>
    </lineage>
</organism>
<evidence type="ECO:0000313" key="7">
    <source>
        <dbReference type="Proteomes" id="UP000292223"/>
    </source>
</evidence>
<evidence type="ECO:0000256" key="4">
    <source>
        <dbReference type="ARBA" id="ARBA00038652"/>
    </source>
</evidence>
<reference evidence="6 7" key="1">
    <citation type="submission" date="2019-02" db="EMBL/GenBank/DDBJ databases">
        <title>From farm to fork: dissemination of Tn554::fexA-optrA in linezolid-resistant Enterococcus faecalis clones from chicken feces and meat in Tunisia.</title>
        <authorList>
            <person name="Tedim A.P."/>
            <person name="Elghaieb H."/>
            <person name="Abbassi M.S."/>
            <person name="Novais C."/>
            <person name="Hassen A."/>
            <person name="Peixe L."/>
            <person name="Freitas A.R."/>
        </authorList>
    </citation>
    <scope>NUCLEOTIDE SEQUENCE [LARGE SCALE GENOMIC DNA]</scope>
    <source>
        <strain evidence="6 7">728T</strain>
    </source>
</reference>
<protein>
    <submittedName>
        <fullName evidence="6">Restriction endonuclease subunit S</fullName>
    </submittedName>
</protein>
<dbReference type="InterPro" id="IPR051212">
    <property type="entry name" value="Type-I_RE_S_subunit"/>
</dbReference>
<evidence type="ECO:0000259" key="5">
    <source>
        <dbReference type="Pfam" id="PF01420"/>
    </source>
</evidence>
<dbReference type="AlphaFoldDB" id="A0A8B3RP90"/>
<name>A0A8B3RP90_ENTFL</name>
<dbReference type="EMBL" id="SEWT01000019">
    <property type="protein sequence ID" value="RYU28944.1"/>
    <property type="molecule type" value="Genomic_DNA"/>
</dbReference>